<dbReference type="Gene3D" id="3.10.450.50">
    <property type="match status" value="1"/>
</dbReference>
<reference evidence="2 3" key="1">
    <citation type="submission" date="2020-08" db="EMBL/GenBank/DDBJ databases">
        <title>Genomic Encyclopedia of Type Strains, Phase III (KMG-III): the genomes of soil and plant-associated and newly described type strains.</title>
        <authorList>
            <person name="Whitman W."/>
        </authorList>
    </citation>
    <scope>NUCLEOTIDE SEQUENCE [LARGE SCALE GENOMIC DNA]</scope>
    <source>
        <strain evidence="2 3">CECT 3313</strain>
    </source>
</reference>
<dbReference type="Proteomes" id="UP000585836">
    <property type="component" value="Unassembled WGS sequence"/>
</dbReference>
<dbReference type="EMBL" id="JACHJK010000009">
    <property type="protein sequence ID" value="MBB5929454.1"/>
    <property type="molecule type" value="Genomic_DNA"/>
</dbReference>
<dbReference type="SUPFAM" id="SSF54427">
    <property type="entry name" value="NTF2-like"/>
    <property type="match status" value="1"/>
</dbReference>
<dbReference type="InterPro" id="IPR027843">
    <property type="entry name" value="DUF4440"/>
</dbReference>
<dbReference type="NCBIfam" id="TIGR02246">
    <property type="entry name" value="SgcJ/EcaC family oxidoreductase"/>
    <property type="match status" value="1"/>
</dbReference>
<comment type="caution">
    <text evidence="2">The sequence shown here is derived from an EMBL/GenBank/DDBJ whole genome shotgun (WGS) entry which is preliminary data.</text>
</comment>
<protein>
    <submittedName>
        <fullName evidence="2">Uncharacterized protein (TIGR02246 family)</fullName>
    </submittedName>
</protein>
<dbReference type="Pfam" id="PF14534">
    <property type="entry name" value="DUF4440"/>
    <property type="match status" value="1"/>
</dbReference>
<feature type="domain" description="DUF4440" evidence="1">
    <location>
        <begin position="18"/>
        <end position="127"/>
    </location>
</feature>
<keyword evidence="3" id="KW-1185">Reference proteome</keyword>
<organism evidence="2 3">
    <name type="scientific">Streptomyces echinatus</name>
    <dbReference type="NCBI Taxonomy" id="67293"/>
    <lineage>
        <taxon>Bacteria</taxon>
        <taxon>Bacillati</taxon>
        <taxon>Actinomycetota</taxon>
        <taxon>Actinomycetes</taxon>
        <taxon>Kitasatosporales</taxon>
        <taxon>Streptomycetaceae</taxon>
        <taxon>Streptomyces</taxon>
    </lineage>
</organism>
<evidence type="ECO:0000313" key="3">
    <source>
        <dbReference type="Proteomes" id="UP000585836"/>
    </source>
</evidence>
<dbReference type="InterPro" id="IPR032710">
    <property type="entry name" value="NTF2-like_dom_sf"/>
</dbReference>
<evidence type="ECO:0000313" key="2">
    <source>
        <dbReference type="EMBL" id="MBB5929454.1"/>
    </source>
</evidence>
<dbReference type="AlphaFoldDB" id="A0A7W9PXC7"/>
<gene>
    <name evidence="2" type="ORF">FHS34_004941</name>
</gene>
<evidence type="ECO:0000259" key="1">
    <source>
        <dbReference type="Pfam" id="PF14534"/>
    </source>
</evidence>
<proteinExistence type="predicted"/>
<accession>A0A7W9PXC7</accession>
<sequence length="138" mass="15042">MTTTSNADAVQLADIEAIKQVVASVQASQQAKDPAAFLAHFHPEALWTTAHGKVLIGRDAISEFTWKVLPDASWDGDVTYEVTHVQFLRPDVAAVKVSQVYHPAEGVGDEGTPLYVMTKQADGRWLLTACQNTAVHRD</sequence>
<dbReference type="InterPro" id="IPR011944">
    <property type="entry name" value="Steroid_delta5-4_isomerase"/>
</dbReference>
<name>A0A7W9PXC7_9ACTN</name>